<dbReference type="SUPFAM" id="SSF52047">
    <property type="entry name" value="RNI-like"/>
    <property type="match status" value="1"/>
</dbReference>
<keyword evidence="3" id="KW-1185">Reference proteome</keyword>
<dbReference type="Pfam" id="PF00651">
    <property type="entry name" value="BTB"/>
    <property type="match status" value="1"/>
</dbReference>
<name>A0ABQ8YZZ4_9EUKA</name>
<dbReference type="InterPro" id="IPR000210">
    <property type="entry name" value="BTB/POZ_dom"/>
</dbReference>
<dbReference type="EMBL" id="JAOAOG010000084">
    <property type="protein sequence ID" value="KAJ6250201.1"/>
    <property type="molecule type" value="Genomic_DNA"/>
</dbReference>
<evidence type="ECO:0000313" key="2">
    <source>
        <dbReference type="EMBL" id="KAJ6250201.1"/>
    </source>
</evidence>
<gene>
    <name evidence="2" type="ORF">M0813_16256</name>
</gene>
<proteinExistence type="predicted"/>
<evidence type="ECO:0000259" key="1">
    <source>
        <dbReference type="PROSITE" id="PS50097"/>
    </source>
</evidence>
<sequence>MRNNNSTLEIFKLENNKTNTNLINKIPKGILGEIVNITQNRSYLKTINVELGNSEIPQQIFGPLIENNKTIETLVIVSKSDSVENKDQLIEIAKSIKSNPSIKTVVLKSTAFPKKTSEFFEILLQPPHNLKTLNLYHAILGNEDYFTIADLIQNESQTLNKFVFPSSPNVTDKKLISEKFFTKFFQFTHSLKTILINLNFLSASQFRALCLGFLQNVNTNKIKELFKLDNNYTDLNIYFGKPTTSDKNQNNNQDLNKYYSKVYSYNKLAELLNAALQNNSVLKTLSLDRLLNEISPGKINKLFESFKTIKKLTTLSLVTTSLSESSFECFIKILKNCKNLQTLTLQMGNCVGEELINGLNDAILYKAGKPIKKLKLDLSSLPYLSFLLGKCEKQLLKYQGYDNLKDLISHKDCSIQRLTIKMYYSLENYTFAIKILESLARNKSIKALSLMHFHMDKGNLLNTFIDSIQQMTNLQELTIYDCVESYEEYEKLFDALSSLKNLKKLYIYNYYDDQDEFSFESILKGIEKNLELSTKIIKNLFSKINFVQSLAIDGFKIDDSNIDLFCQIISKFSNLKKLDLQYTILKAKSLGKLFACFEQLTNLTNIKISCFDIYEFIEFRNKDIQKLCNNLKNKVNYKKIGFYINDSIDKQNWELLISTLNINKKLNYNFLSNHFVDSKRHFLIQSQWQLQHQFENFQNRNAKSKSWLIDDIYQTFNKSSLTDFEIDKVKCHKFWIQNWFNCNANQIKKILINNFDRNSIKEILFWVYTGLIYNTPLIDTVAKIFNIENPFQKSMESQLEYLYNSIQNSQNLKSLQNVNKNNSNDNKNFHCPDYKIITNNHEIIPVHKFILFARSQLFRELFINLNKNENEKTNKNKNNDEKIHDYTEKSLTSLNFFIKYLYLGWKGVKNILNQDNYQLIYNELFDSKKYYQLSKKCKLKKKLEKFFL</sequence>
<dbReference type="SUPFAM" id="SSF54695">
    <property type="entry name" value="POZ domain"/>
    <property type="match status" value="1"/>
</dbReference>
<dbReference type="PROSITE" id="PS50097">
    <property type="entry name" value="BTB"/>
    <property type="match status" value="1"/>
</dbReference>
<dbReference type="Gene3D" id="3.80.10.10">
    <property type="entry name" value="Ribonuclease Inhibitor"/>
    <property type="match status" value="3"/>
</dbReference>
<dbReference type="PANTHER" id="PTHR47679">
    <property type="entry name" value="PROTEIN TORNADO 1"/>
    <property type="match status" value="1"/>
</dbReference>
<protein>
    <submittedName>
        <fullName evidence="2">Leucine rich repeat family protein</fullName>
    </submittedName>
</protein>
<dbReference type="PANTHER" id="PTHR47679:SF2">
    <property type="entry name" value="C-TERMINAL OF ROC (COR) DOMAIN-CONTAINING PROTEIN"/>
    <property type="match status" value="1"/>
</dbReference>
<dbReference type="InterPro" id="IPR032675">
    <property type="entry name" value="LRR_dom_sf"/>
</dbReference>
<dbReference type="CDD" id="cd18186">
    <property type="entry name" value="BTB_POZ_ZBTB_KLHL-like"/>
    <property type="match status" value="1"/>
</dbReference>
<reference evidence="2" key="1">
    <citation type="submission" date="2022-08" db="EMBL/GenBank/DDBJ databases">
        <title>Novel sulfate-reducing endosymbionts in the free-living metamonad Anaeramoeba.</title>
        <authorList>
            <person name="Jerlstrom-Hultqvist J."/>
            <person name="Cepicka I."/>
            <person name="Gallot-Lavallee L."/>
            <person name="Salas-Leiva D."/>
            <person name="Curtis B.A."/>
            <person name="Zahonova K."/>
            <person name="Pipaliya S."/>
            <person name="Dacks J."/>
            <person name="Roger A.J."/>
        </authorList>
    </citation>
    <scope>NUCLEOTIDE SEQUENCE</scope>
    <source>
        <strain evidence="2">Schooner1</strain>
    </source>
</reference>
<dbReference type="Proteomes" id="UP001150062">
    <property type="component" value="Unassembled WGS sequence"/>
</dbReference>
<evidence type="ECO:0000313" key="3">
    <source>
        <dbReference type="Proteomes" id="UP001150062"/>
    </source>
</evidence>
<comment type="caution">
    <text evidence="2">The sequence shown here is derived from an EMBL/GenBank/DDBJ whole genome shotgun (WGS) entry which is preliminary data.</text>
</comment>
<dbReference type="Gene3D" id="3.30.710.10">
    <property type="entry name" value="Potassium Channel Kv1.1, Chain A"/>
    <property type="match status" value="1"/>
</dbReference>
<feature type="domain" description="BTB" evidence="1">
    <location>
        <begin position="832"/>
        <end position="910"/>
    </location>
</feature>
<dbReference type="InterPro" id="IPR011333">
    <property type="entry name" value="SKP1/BTB/POZ_sf"/>
</dbReference>
<accession>A0ABQ8YZZ4</accession>
<organism evidence="2 3">
    <name type="scientific">Anaeramoeba flamelloides</name>
    <dbReference type="NCBI Taxonomy" id="1746091"/>
    <lineage>
        <taxon>Eukaryota</taxon>
        <taxon>Metamonada</taxon>
        <taxon>Anaeramoebidae</taxon>
        <taxon>Anaeramoeba</taxon>
    </lineage>
</organism>